<dbReference type="OrthoDB" id="10253254at2759"/>
<keyword evidence="6" id="KW-1133">Transmembrane helix</keyword>
<dbReference type="AlphaFoldDB" id="A0A812WDS3"/>
<dbReference type="InterPro" id="IPR056371">
    <property type="entry name" value="DHX37-like_C"/>
</dbReference>
<dbReference type="Gene3D" id="1.20.120.1080">
    <property type="match status" value="1"/>
</dbReference>
<accession>A0A812WDS3</accession>
<gene>
    <name evidence="8" type="primary">DHX37</name>
    <name evidence="8" type="ORF">SPIL2461_LOCUS18925</name>
</gene>
<comment type="caution">
    <text evidence="8">The sequence shown here is derived from an EMBL/GenBank/DDBJ whole genome shotgun (WGS) entry which is preliminary data.</text>
</comment>
<dbReference type="GO" id="GO:0000462">
    <property type="term" value="P:maturation of SSU-rRNA from tricistronic rRNA transcript (SSU-rRNA, 5.8S rRNA, LSU-rRNA)"/>
    <property type="evidence" value="ECO:0007669"/>
    <property type="project" value="TreeGrafter"/>
</dbReference>
<evidence type="ECO:0000313" key="9">
    <source>
        <dbReference type="Proteomes" id="UP000649617"/>
    </source>
</evidence>
<protein>
    <submittedName>
        <fullName evidence="8">DHX37 protein</fullName>
    </submittedName>
</protein>
<reference evidence="8" key="1">
    <citation type="submission" date="2021-02" db="EMBL/GenBank/DDBJ databases">
        <authorList>
            <person name="Dougan E. K."/>
            <person name="Rhodes N."/>
            <person name="Thang M."/>
            <person name="Chan C."/>
        </authorList>
    </citation>
    <scope>NUCLEOTIDE SEQUENCE</scope>
</reference>
<dbReference type="EMBL" id="CAJNIZ010044160">
    <property type="protein sequence ID" value="CAE7680192.1"/>
    <property type="molecule type" value="Genomic_DNA"/>
</dbReference>
<dbReference type="PANTHER" id="PTHR18934">
    <property type="entry name" value="ATP-DEPENDENT RNA HELICASE"/>
    <property type="match status" value="1"/>
</dbReference>
<keyword evidence="2" id="KW-0378">Hydrolase</keyword>
<organism evidence="8 9">
    <name type="scientific">Symbiodinium pilosum</name>
    <name type="common">Dinoflagellate</name>
    <dbReference type="NCBI Taxonomy" id="2952"/>
    <lineage>
        <taxon>Eukaryota</taxon>
        <taxon>Sar</taxon>
        <taxon>Alveolata</taxon>
        <taxon>Dinophyceae</taxon>
        <taxon>Suessiales</taxon>
        <taxon>Symbiodiniaceae</taxon>
        <taxon>Symbiodinium</taxon>
    </lineage>
</organism>
<dbReference type="GO" id="GO:0016787">
    <property type="term" value="F:hydrolase activity"/>
    <property type="evidence" value="ECO:0007669"/>
    <property type="project" value="UniProtKB-KW"/>
</dbReference>
<dbReference type="Pfam" id="PF23362">
    <property type="entry name" value="DHX37_C"/>
    <property type="match status" value="1"/>
</dbReference>
<feature type="transmembrane region" description="Helical" evidence="6">
    <location>
        <begin position="36"/>
        <end position="55"/>
    </location>
</feature>
<name>A0A812WDS3_SYMPI</name>
<dbReference type="Proteomes" id="UP000649617">
    <property type="component" value="Unassembled WGS sequence"/>
</dbReference>
<evidence type="ECO:0000256" key="4">
    <source>
        <dbReference type="ARBA" id="ARBA00022840"/>
    </source>
</evidence>
<dbReference type="GO" id="GO:0005730">
    <property type="term" value="C:nucleolus"/>
    <property type="evidence" value="ECO:0007669"/>
    <property type="project" value="TreeGrafter"/>
</dbReference>
<keyword evidence="9" id="KW-1185">Reference proteome</keyword>
<evidence type="ECO:0000256" key="5">
    <source>
        <dbReference type="SAM" id="MobiDB-lite"/>
    </source>
</evidence>
<evidence type="ECO:0000256" key="6">
    <source>
        <dbReference type="SAM" id="Phobius"/>
    </source>
</evidence>
<keyword evidence="6" id="KW-0472">Membrane</keyword>
<sequence>MSSFETKTRPLDEGSQFARHVAIALMGVTPDEATTSMPYFVAFGILLAVLSICALSRQAEDDAFLTKPSFLSRSATGAMSSAGAIGAGGAAKRAAKVTRPPELSPQAREARGSGESSPLISLCPQLVVPDKVECTLLVPQVSGLISRGASVPVSDINGGAIFILEVLADGQATDGTRLNLWSPGRDTKFCTCRRATPTGGSAGFILADGKAYGERRATLKKLDTSFVLSADNRRPLRFQGNSRTSLNASDDDGKLLAYSDSAAPDGSGIPQLKLSVGPRVDAGLMALCYVAMELLQLADPVDDVQRRLLLAFLGVPRLDVFPWLGEIFGFRDELELAAIRRLRAIGAIEDDGSNAEGSKANSATVRCTKLGYRLAALPVAPRYARMLLAAITSSAELKAEHIIGHACAIVAALSVGNLTCWESVQELDLQGNSSGLENELVRAQKEAQRRLDEATRKEAPKWSQLRDDAEGLLWLMGGYAWAARGGEVAAESFCQQNKINPRQMAEAHSLMQQLAELLQRAQVVPGVEVSAAQEARARKRSLAVFSDAELTGSFELGILQLETSNRPHPSVLVFNEIISTHKHFMRDCVTVDPLQLAKRAAAGGCPLLQLGEFLPVPGPRYLSEQDKVLAFASPLYAPLSYSLPTVEVDVPTESNFRYKVFAKAFLEGAVVRGLPSQEKLLARPSLLLHAPTNPRVSAVVSPLWQFRVGSRSELLAKWRSDRRFLLEGYLKWLPSSMHDDVRLAWPPLGRQ</sequence>
<dbReference type="PANTHER" id="PTHR18934:SF99">
    <property type="entry name" value="ATP-DEPENDENT RNA HELICASE DHX37-RELATED"/>
    <property type="match status" value="1"/>
</dbReference>
<evidence type="ECO:0000256" key="3">
    <source>
        <dbReference type="ARBA" id="ARBA00022806"/>
    </source>
</evidence>
<dbReference type="GO" id="GO:0005524">
    <property type="term" value="F:ATP binding"/>
    <property type="evidence" value="ECO:0007669"/>
    <property type="project" value="UniProtKB-KW"/>
</dbReference>
<dbReference type="SMART" id="SM00847">
    <property type="entry name" value="HA2"/>
    <property type="match status" value="1"/>
</dbReference>
<keyword evidence="1" id="KW-0547">Nucleotide-binding</keyword>
<evidence type="ECO:0000313" key="8">
    <source>
        <dbReference type="EMBL" id="CAE7680192.1"/>
    </source>
</evidence>
<keyword evidence="4" id="KW-0067">ATP-binding</keyword>
<dbReference type="GO" id="GO:0003723">
    <property type="term" value="F:RNA binding"/>
    <property type="evidence" value="ECO:0007669"/>
    <property type="project" value="TreeGrafter"/>
</dbReference>
<keyword evidence="6" id="KW-0812">Transmembrane</keyword>
<dbReference type="Pfam" id="PF21010">
    <property type="entry name" value="HA2_C"/>
    <property type="match status" value="1"/>
</dbReference>
<feature type="region of interest" description="Disordered" evidence="5">
    <location>
        <begin position="95"/>
        <end position="116"/>
    </location>
</feature>
<evidence type="ECO:0000256" key="1">
    <source>
        <dbReference type="ARBA" id="ARBA00022741"/>
    </source>
</evidence>
<evidence type="ECO:0000256" key="2">
    <source>
        <dbReference type="ARBA" id="ARBA00022801"/>
    </source>
</evidence>
<keyword evidence="3" id="KW-0347">Helicase</keyword>
<feature type="domain" description="Helicase-associated" evidence="7">
    <location>
        <begin position="337"/>
        <end position="473"/>
    </location>
</feature>
<evidence type="ECO:0000259" key="7">
    <source>
        <dbReference type="SMART" id="SM00847"/>
    </source>
</evidence>
<dbReference type="InterPro" id="IPR007502">
    <property type="entry name" value="Helicase-assoc_dom"/>
</dbReference>
<proteinExistence type="predicted"/>
<dbReference type="GO" id="GO:0004386">
    <property type="term" value="F:helicase activity"/>
    <property type="evidence" value="ECO:0007669"/>
    <property type="project" value="UniProtKB-KW"/>
</dbReference>